<organism evidence="3 4">
    <name type="scientific">Moraxella macacae 0408225</name>
    <dbReference type="NCBI Taxonomy" id="1230338"/>
    <lineage>
        <taxon>Bacteria</taxon>
        <taxon>Pseudomonadati</taxon>
        <taxon>Pseudomonadota</taxon>
        <taxon>Gammaproteobacteria</taxon>
        <taxon>Moraxellales</taxon>
        <taxon>Moraxellaceae</taxon>
        <taxon>Moraxella</taxon>
    </lineage>
</organism>
<feature type="domain" description="Peptidase S9 prolyl oligopeptidase catalytic" evidence="2">
    <location>
        <begin position="161"/>
        <end position="333"/>
    </location>
</feature>
<dbReference type="PANTHER" id="PTHR34853">
    <property type="match status" value="1"/>
</dbReference>
<dbReference type="STRING" id="1230338.MOMA_04975"/>
<comment type="caution">
    <text evidence="3">The sequence shown here is derived from an EMBL/GenBank/DDBJ whole genome shotgun (WGS) entry which is preliminary data.</text>
</comment>
<evidence type="ECO:0000256" key="1">
    <source>
        <dbReference type="SAM" id="SignalP"/>
    </source>
</evidence>
<evidence type="ECO:0000313" key="3">
    <source>
        <dbReference type="EMBL" id="ELA09727.1"/>
    </source>
</evidence>
<dbReference type="InterPro" id="IPR001375">
    <property type="entry name" value="Peptidase_S9_cat"/>
</dbReference>
<dbReference type="OrthoDB" id="9798122at2"/>
<dbReference type="InterPro" id="IPR029058">
    <property type="entry name" value="AB_hydrolase_fold"/>
</dbReference>
<dbReference type="InterPro" id="IPR005152">
    <property type="entry name" value="Lipase_secreted"/>
</dbReference>
<dbReference type="PATRIC" id="fig|1230338.3.peg.1081"/>
<dbReference type="GO" id="GO:0008236">
    <property type="term" value="F:serine-type peptidase activity"/>
    <property type="evidence" value="ECO:0007669"/>
    <property type="project" value="InterPro"/>
</dbReference>
<dbReference type="Proteomes" id="UP000023795">
    <property type="component" value="Unassembled WGS sequence"/>
</dbReference>
<dbReference type="PANTHER" id="PTHR34853:SF1">
    <property type="entry name" value="LIPASE 5"/>
    <property type="match status" value="1"/>
</dbReference>
<dbReference type="EMBL" id="ANIN01000001">
    <property type="protein sequence ID" value="ELA09727.1"/>
    <property type="molecule type" value="Genomic_DNA"/>
</dbReference>
<dbReference type="GO" id="GO:0006508">
    <property type="term" value="P:proteolysis"/>
    <property type="evidence" value="ECO:0007669"/>
    <property type="project" value="InterPro"/>
</dbReference>
<evidence type="ECO:0000313" key="4">
    <source>
        <dbReference type="Proteomes" id="UP000023795"/>
    </source>
</evidence>
<proteinExistence type="predicted"/>
<keyword evidence="4" id="KW-1185">Reference proteome</keyword>
<protein>
    <recommendedName>
        <fullName evidence="2">Peptidase S9 prolyl oligopeptidase catalytic domain-containing protein</fullName>
    </recommendedName>
</protein>
<dbReference type="eggNOG" id="COG1073">
    <property type="taxonomic scope" value="Bacteria"/>
</dbReference>
<dbReference type="Pfam" id="PF00326">
    <property type="entry name" value="Peptidase_S9"/>
    <property type="match status" value="1"/>
</dbReference>
<dbReference type="RefSeq" id="WP_009767545.1">
    <property type="nucleotide sequence ID" value="NZ_ANIN01000001.1"/>
</dbReference>
<dbReference type="GO" id="GO:0004806">
    <property type="term" value="F:triacylglycerol lipase activity"/>
    <property type="evidence" value="ECO:0007669"/>
    <property type="project" value="InterPro"/>
</dbReference>
<gene>
    <name evidence="3" type="ORF">MOMA_04975</name>
</gene>
<reference evidence="3 4" key="1">
    <citation type="journal article" date="2013" name="Genome Announc.">
        <title>Genome Sequence of Moraxella macacae 0408225, a Novel Bacterial Species Isolated from a Cynomolgus Macaque with Epistaxis.</title>
        <authorList>
            <person name="Ladner J.T."/>
            <person name="Whitehouse C.A."/>
            <person name="Koroleva G.I."/>
            <person name="Palacios G.F."/>
        </authorList>
    </citation>
    <scope>NUCLEOTIDE SEQUENCE [LARGE SCALE GENOMIC DNA]</scope>
    <source>
        <strain evidence="3 4">0408225</strain>
    </source>
</reference>
<evidence type="ECO:0000259" key="2">
    <source>
        <dbReference type="Pfam" id="PF00326"/>
    </source>
</evidence>
<dbReference type="PROSITE" id="PS51257">
    <property type="entry name" value="PROKAR_LIPOPROTEIN"/>
    <property type="match status" value="1"/>
</dbReference>
<accession>L2F9K9</accession>
<dbReference type="GO" id="GO:0016042">
    <property type="term" value="P:lipid catabolic process"/>
    <property type="evidence" value="ECO:0007669"/>
    <property type="project" value="InterPro"/>
</dbReference>
<feature type="signal peptide" evidence="1">
    <location>
        <begin position="1"/>
        <end position="30"/>
    </location>
</feature>
<dbReference type="SUPFAM" id="SSF53474">
    <property type="entry name" value="alpha/beta-Hydrolases"/>
    <property type="match status" value="1"/>
</dbReference>
<feature type="chain" id="PRO_5003957812" description="Peptidase S9 prolyl oligopeptidase catalytic domain-containing protein" evidence="1">
    <location>
        <begin position="31"/>
        <end position="567"/>
    </location>
</feature>
<name>L2F9K9_9GAMM</name>
<keyword evidence="1" id="KW-0732">Signal</keyword>
<dbReference type="AlphaFoldDB" id="L2F9K9"/>
<sequence>MQTFRLHTLSLTVFSTLLLTACGGGNSSNATTEKQVQKPEVKQGVKSLKTGTLLEPATAFKTLTAEQIKQASEEIEKNAAGAIGAPKCGVSVQYMHYDTLDAKGQPTDATGAVFVPTGNDPSCQGDRPVVLHAHGTAVQQNFNFAEVGNKTNEAGLRATSMANIFAGQGFIVIAPNYAGYDKSKLNYHPYLNADQQSREMGDALKAGREVLAKLSNTKVKDNGKLFLTGYSQGGHVALATARYFEKIKEPVTAIMPMSGPYAMEAFGDVVFGGNVMLGGTIFAPLMARSYQEQFGNIYQKPSDIFASSNADDVVGMLPTRLDLQKDLIQKGKLPLLALFQNHTGNAELDAVSPANPKFGFGFDKANYLISTPFRVKYLADMKANPDWAIQYFTDIQNGRASSIVPLVASKPEHGLRKALKENDLRSFLPQAPTVLCGGNQDPTVFFDVNTTLTHGIWKGLRGKTPGYQFGMIDMDISNQATRQRDVYATHGLVTVSDNALKTQAAAMQLAFSQDIGALAKNTVAFAMKNGKTEEQAKQLAAQAVAAKYHSTLAPYCMATARTFFQQF</sequence>
<dbReference type="Gene3D" id="3.40.50.1820">
    <property type="entry name" value="alpha/beta hydrolase"/>
    <property type="match status" value="1"/>
</dbReference>